<proteinExistence type="predicted"/>
<dbReference type="EMBL" id="GDIP01220655">
    <property type="protein sequence ID" value="JAJ02747.1"/>
    <property type="molecule type" value="Transcribed_RNA"/>
</dbReference>
<reference evidence="1" key="2">
    <citation type="submission" date="2015-10" db="EMBL/GenBank/DDBJ databases">
        <authorList>
            <person name="Gilbert D.G."/>
        </authorList>
    </citation>
    <scope>NUCLEOTIDE SEQUENCE</scope>
</reference>
<name>A0A0P5DYL7_9CRUS</name>
<accession>A0A0P5DYL7</accession>
<dbReference type="AlphaFoldDB" id="A0A0P5DYL7"/>
<evidence type="ECO:0000313" key="1">
    <source>
        <dbReference type="EMBL" id="JAJ02747.1"/>
    </source>
</evidence>
<sequence length="74" mass="8732">MPNKITYSFELLETILKCYAFLLQFLAHCKKCKDIVDSGKNRFENWPLFAENVQMYLNPVNQAMLLAKKEVFQI</sequence>
<protein>
    <submittedName>
        <fullName evidence="1">Uncharacterized protein</fullName>
    </submittedName>
</protein>
<organism evidence="1">
    <name type="scientific">Daphnia magna</name>
    <dbReference type="NCBI Taxonomy" id="35525"/>
    <lineage>
        <taxon>Eukaryota</taxon>
        <taxon>Metazoa</taxon>
        <taxon>Ecdysozoa</taxon>
        <taxon>Arthropoda</taxon>
        <taxon>Crustacea</taxon>
        <taxon>Branchiopoda</taxon>
        <taxon>Diplostraca</taxon>
        <taxon>Cladocera</taxon>
        <taxon>Anomopoda</taxon>
        <taxon>Daphniidae</taxon>
        <taxon>Daphnia</taxon>
    </lineage>
</organism>
<reference evidence="1" key="1">
    <citation type="submission" date="2015-10" db="EMBL/GenBank/DDBJ databases">
        <title>Daphnia magna gene sets from two clonal populations assembled and annotated with EvidentialGene.</title>
        <authorList>
            <person name="Gilbert D."/>
            <person name="Podicheti R."/>
            <person name="Orsini L."/>
            <person name="Colbourne J."/>
            <person name="Pfrender M."/>
        </authorList>
    </citation>
    <scope>NUCLEOTIDE SEQUENCE</scope>
</reference>